<reference evidence="1 2" key="1">
    <citation type="journal article" date="2023" name="Arcadia Sci">
        <title>De novo assembly of a long-read Amblyomma americanum tick genome.</title>
        <authorList>
            <person name="Chou S."/>
            <person name="Poskanzer K.E."/>
            <person name="Rollins M."/>
            <person name="Thuy-Boun P.S."/>
        </authorList>
    </citation>
    <scope>NUCLEOTIDE SEQUENCE [LARGE SCALE GENOMIC DNA]</scope>
    <source>
        <strain evidence="1">F_SG_1</strain>
        <tissue evidence="1">Salivary glands</tissue>
    </source>
</reference>
<gene>
    <name evidence="1" type="ORF">V5799_019825</name>
</gene>
<name>A0AAQ4EWI9_AMBAM</name>
<evidence type="ECO:0000313" key="2">
    <source>
        <dbReference type="Proteomes" id="UP001321473"/>
    </source>
</evidence>
<comment type="caution">
    <text evidence="1">The sequence shown here is derived from an EMBL/GenBank/DDBJ whole genome shotgun (WGS) entry which is preliminary data.</text>
</comment>
<organism evidence="1 2">
    <name type="scientific">Amblyomma americanum</name>
    <name type="common">Lone star tick</name>
    <dbReference type="NCBI Taxonomy" id="6943"/>
    <lineage>
        <taxon>Eukaryota</taxon>
        <taxon>Metazoa</taxon>
        <taxon>Ecdysozoa</taxon>
        <taxon>Arthropoda</taxon>
        <taxon>Chelicerata</taxon>
        <taxon>Arachnida</taxon>
        <taxon>Acari</taxon>
        <taxon>Parasitiformes</taxon>
        <taxon>Ixodida</taxon>
        <taxon>Ixodoidea</taxon>
        <taxon>Ixodidae</taxon>
        <taxon>Amblyomminae</taxon>
        <taxon>Amblyomma</taxon>
    </lineage>
</organism>
<dbReference type="Proteomes" id="UP001321473">
    <property type="component" value="Unassembled WGS sequence"/>
</dbReference>
<keyword evidence="2" id="KW-1185">Reference proteome</keyword>
<dbReference type="AlphaFoldDB" id="A0AAQ4EWI9"/>
<proteinExistence type="predicted"/>
<protein>
    <submittedName>
        <fullName evidence="1">Uncharacterized protein</fullName>
    </submittedName>
</protein>
<accession>A0AAQ4EWI9</accession>
<sequence length="115" mass="12868">MLAALQHCTIDENSAPGGSGTLTGQSGLLYCLDTGCIHLLFRDGEGYIRTLDRIRKDAVFLKRATTTVLRHSSENRCTHRMRLLQVICLLRTSHLVKVIHALWIHTAGFKLPSKQ</sequence>
<dbReference type="EMBL" id="JARKHS020010365">
    <property type="protein sequence ID" value="KAK8778833.1"/>
    <property type="molecule type" value="Genomic_DNA"/>
</dbReference>
<evidence type="ECO:0000313" key="1">
    <source>
        <dbReference type="EMBL" id="KAK8778833.1"/>
    </source>
</evidence>